<organism evidence="1 2">
    <name type="scientific">Penicillium roqueforti (strain FM164)</name>
    <dbReference type="NCBI Taxonomy" id="1365484"/>
    <lineage>
        <taxon>Eukaryota</taxon>
        <taxon>Fungi</taxon>
        <taxon>Dikarya</taxon>
        <taxon>Ascomycota</taxon>
        <taxon>Pezizomycotina</taxon>
        <taxon>Eurotiomycetes</taxon>
        <taxon>Eurotiomycetidae</taxon>
        <taxon>Eurotiales</taxon>
        <taxon>Aspergillaceae</taxon>
        <taxon>Penicillium</taxon>
    </lineage>
</organism>
<reference evidence="1" key="1">
    <citation type="journal article" date="2014" name="Nat. Commun.">
        <title>Multiple recent horizontal transfers of a large genomic region in cheese making fungi.</title>
        <authorList>
            <person name="Cheeseman K."/>
            <person name="Ropars J."/>
            <person name="Renault P."/>
            <person name="Dupont J."/>
            <person name="Gouzy J."/>
            <person name="Branca A."/>
            <person name="Abraham A.L."/>
            <person name="Ceppi M."/>
            <person name="Conseiller E."/>
            <person name="Debuchy R."/>
            <person name="Malagnac F."/>
            <person name="Goarin A."/>
            <person name="Silar P."/>
            <person name="Lacoste S."/>
            <person name="Sallet E."/>
            <person name="Bensimon A."/>
            <person name="Giraud T."/>
            <person name="Brygoo Y."/>
        </authorList>
    </citation>
    <scope>NUCLEOTIDE SEQUENCE [LARGE SCALE GENOMIC DNA]</scope>
    <source>
        <strain evidence="1">FM164</strain>
    </source>
</reference>
<dbReference type="AlphaFoldDB" id="W6Q6J9"/>
<dbReference type="Proteomes" id="UP000030686">
    <property type="component" value="Unassembled WGS sequence"/>
</dbReference>
<sequence length="43" mass="4826">MRRPGLLDAIAIVEDRQIYRAAAARYSCLIASDQVITDTPLFM</sequence>
<evidence type="ECO:0000313" key="1">
    <source>
        <dbReference type="EMBL" id="CDM31636.1"/>
    </source>
</evidence>
<gene>
    <name evidence="1" type="ORF">PROQFM164_S02g001786</name>
</gene>
<protein>
    <submittedName>
        <fullName evidence="1">Genomic scaffold, ProqFM164S02</fullName>
    </submittedName>
</protein>
<keyword evidence="2" id="KW-1185">Reference proteome</keyword>
<name>W6Q6J9_PENRF</name>
<dbReference type="EMBL" id="HG792016">
    <property type="protein sequence ID" value="CDM31636.1"/>
    <property type="molecule type" value="Genomic_DNA"/>
</dbReference>
<accession>W6Q6J9</accession>
<proteinExistence type="predicted"/>
<evidence type="ECO:0000313" key="2">
    <source>
        <dbReference type="Proteomes" id="UP000030686"/>
    </source>
</evidence>